<keyword evidence="4 10" id="KW-0812">Transmembrane</keyword>
<feature type="transmembrane region" description="Helical" evidence="10">
    <location>
        <begin position="1253"/>
        <end position="1272"/>
    </location>
</feature>
<dbReference type="HAMAP" id="MF_01129">
    <property type="entry name" value="PPase_energized_pump"/>
    <property type="match status" value="1"/>
</dbReference>
<evidence type="ECO:0000256" key="5">
    <source>
        <dbReference type="ARBA" id="ARBA00022842"/>
    </source>
</evidence>
<feature type="transmembrane region" description="Helical" evidence="10">
    <location>
        <begin position="1617"/>
        <end position="1636"/>
    </location>
</feature>
<dbReference type="EMBL" id="RHLD01000005">
    <property type="protein sequence ID" value="TPP41494.1"/>
    <property type="molecule type" value="Genomic_DNA"/>
</dbReference>
<dbReference type="Gene3D" id="3.80.10.10">
    <property type="entry name" value="Ribonuclease Inhibitor"/>
    <property type="match status" value="1"/>
</dbReference>
<keyword evidence="7 10" id="KW-1133">Transmembrane helix</keyword>
<evidence type="ECO:0000256" key="2">
    <source>
        <dbReference type="ARBA" id="ARBA00013242"/>
    </source>
</evidence>
<dbReference type="PANTHER" id="PTHR31998">
    <property type="entry name" value="K(+)-INSENSITIVE PYROPHOSPHATE-ENERGIZED PROTON PUMP"/>
    <property type="match status" value="1"/>
</dbReference>
<evidence type="ECO:0000313" key="11">
    <source>
        <dbReference type="EMBL" id="TPP41494.1"/>
    </source>
</evidence>
<dbReference type="GO" id="GO:0016020">
    <property type="term" value="C:membrane"/>
    <property type="evidence" value="ECO:0007669"/>
    <property type="project" value="InterPro"/>
</dbReference>
<dbReference type="VEuPathDB" id="TriTrypDB:LdCL_310019100"/>
<keyword evidence="3" id="KW-0813">Transport</keyword>
<dbReference type="VEuPathDB" id="TriTrypDB:LDHU3_31.2030"/>
<feature type="transmembrane region" description="Helical" evidence="10">
    <location>
        <begin position="979"/>
        <end position="1000"/>
    </location>
</feature>
<feature type="transmembrane region" description="Helical" evidence="10">
    <location>
        <begin position="1284"/>
        <end position="1305"/>
    </location>
</feature>
<evidence type="ECO:0000256" key="1">
    <source>
        <dbReference type="ARBA" id="ARBA00004127"/>
    </source>
</evidence>
<comment type="caution">
    <text evidence="11">The sequence shown here is derived from an EMBL/GenBank/DDBJ whole genome shotgun (WGS) entry which is preliminary data.</text>
</comment>
<reference evidence="12" key="1">
    <citation type="submission" date="2019-02" db="EMBL/GenBank/DDBJ databases">
        <title>FDA dAtabase for Regulatory Grade micrObial Sequences (FDA-ARGOS): Supporting development and validation of Infectious Disease Dx tests.</title>
        <authorList>
            <person name="Duncan R."/>
            <person name="Fisher C."/>
            <person name="Tallon L."/>
            <person name="Sadzewicz L."/>
            <person name="Sengamalay N."/>
            <person name="Ott S."/>
            <person name="Godinez A."/>
            <person name="Nagaraj S."/>
            <person name="Vavikolanu K."/>
            <person name="Vyas G."/>
            <person name="Nadendla S."/>
            <person name="Aluvathingal J."/>
            <person name="Sichtig H."/>
        </authorList>
    </citation>
    <scope>NUCLEOTIDE SEQUENCE [LARGE SCALE GENOMIC DNA]</scope>
    <source>
        <strain evidence="12">FDAARGOS_360</strain>
    </source>
</reference>
<evidence type="ECO:0000256" key="8">
    <source>
        <dbReference type="ARBA" id="ARBA00023065"/>
    </source>
</evidence>
<sequence>MEAETLLRLTVLSFGAAAPQPTHAKHHKDNVAPPTPHIAASQDIRMTFINLWAGQLGQFISVNAFLRETLLFFLPGHWCCGPCETHNLALPTDAAIDTRSFAPRLEQYRTQRTVKKWAANPFLQQLDTLVTLLQPKPRHAQPSFQEWLKVVDHLLTALRTLFMTTYSAFFNSFCAVHKTLIDSFRRPVWEDVQTSYALAVCDLSRSIESKLITIVSHAISSNIDACMANTTLQLFRTPANLTPNEISDYVASALLTRLGDVASSVALNARFAKQFPQAAASLDVSDDRHEESLAFLRSSISSYVEKLSAVATTTNQGAPSITEPSAFPSDELVTSCASKATSTLPVSVEAKTIAQAAQVSPYTPRSVSVEDALALTIMSEGVDVFSSIAAVAASVGDVEERVRILVAQQAEEQRAVLGWIPNNKGRQRESWCGAVKTPEDIIPDIDDTPALAKKSPAIREKQVECYRSDPGETVLFWNRLREKLGLDEALLMQAMTQCGFRCESPYPNVFLKDLDVRNNDRITRFFVEEVRPLLSVESSPILKARNVRLFREACTSYGKQLWEKTLEIRETLPCLPVRVRGVLLGTMYSAMRADKQFESLKQIRVQLCQVAAKIGATAKDAATLADTEEQLLKRAEIIAQAVNAIEYEAVEERRSQAQPTEVASTPKPEYRAKSALASISNKTPLFNKGFCGSISRYARAIGSLAPLQTTSTSSTDAAWRRSSVMDVLAQSRKSMAELLAKEFSPGTPVAEVYRQACRCHGVSPNPSVVCELSGNDADYFATLDLSSNYVGVEGLRPVLDLLQYNGEHLVSLSLCNNDLESDDVSDLCGALRGPAGTNLVHLDLSYNPFTNATFPVLKELVSSLGCMETLEPLNPIATPANTNVDKAVAQNAGDINAAPLARPLMSAETASVVIVLAAAVGFSFAMYWWYALSFIKITPGKDQGLRNAHLTDEVMRNVYVIYTRISEGATAFLMSEYKYMAVFMSGFGTLIFFLLGIALSSPQEGHVPPQSPWMNASLSLFAFLVGAVTSVGAGWIGMRIAVYTNARTAVMATSGGDDGDQASGFRLGFQTALRGGITMGFGLTSMGLFALFATVKVVAAYFGSGVETIPELYECVAAFGLGGSAIACFGRVGGGIYTKAADVGADLVGKVENNIPEDDPRNPGVIADCIGDNVGDIAGMGSDLFGSFGEASCAALVVAAGSAELTASFTSMMYPLLITAVGVIVCIVVATMGATNSGVHRSHDIEPALKRQLLLSTIGATIVLIFLTEVALPPTFSVGGMESSRWGALICVLCGLWSGLIIGYTTEYYTSNAYRPVQEIAEACETGAATNIIYGLALGYLSVVPPILAMCTTIYVSYRMCGVYGFALAALGILSTMSVALTIDAYGPISDNAGGIAEMSHMGHEIREITDALDAAGNTTAAIGKGFAIGSAALVALALYGAYVSRVAIPVVNILDSRVMPGLLFGAMLPYWFSAMTMKSVGVAAMDMVNEIRRQFQDPEVAEGRKEPDYESCVAIATKAALNQMIPPAALVMLSPIVVGILFGKYTLAGLLPGAIVSGVQMAISASNTGGAWDNAKKYIEQGGLRDKNKGKGSPQHGAAVIGDTVGDPLKDTSGPALNILIKLMAIISVVFAPVFQSKMGGIVLNLIE</sequence>
<feature type="transmembrane region" description="Helical" evidence="10">
    <location>
        <begin position="1020"/>
        <end position="1042"/>
    </location>
</feature>
<feature type="transmembrane region" description="Helical" evidence="10">
    <location>
        <begin position="1362"/>
        <end position="1383"/>
    </location>
</feature>
<feature type="transmembrane region" description="Helical" evidence="10">
    <location>
        <begin position="1332"/>
        <end position="1356"/>
    </location>
</feature>
<evidence type="ECO:0000313" key="12">
    <source>
        <dbReference type="Proteomes" id="UP000318821"/>
    </source>
</evidence>
<keyword evidence="9 10" id="KW-0472">Membrane</keyword>
<dbReference type="VEuPathDB" id="TriTrypDB:LdBPK_311240.1"/>
<dbReference type="SUPFAM" id="SSF52047">
    <property type="entry name" value="RNI-like"/>
    <property type="match status" value="1"/>
</dbReference>
<proteinExistence type="inferred from homology"/>
<feature type="transmembrane region" description="Helical" evidence="10">
    <location>
        <begin position="1212"/>
        <end position="1232"/>
    </location>
</feature>
<dbReference type="EC" id="7.1.3.1" evidence="2"/>
<comment type="subcellular location">
    <subcellularLocation>
        <location evidence="1">Endomembrane system</location>
        <topology evidence="1">Multi-pass membrane protein</topology>
    </subcellularLocation>
</comment>
<dbReference type="NCBIfam" id="TIGR01104">
    <property type="entry name" value="V_PPase"/>
    <property type="match status" value="1"/>
</dbReference>
<dbReference type="GO" id="GO:0012505">
    <property type="term" value="C:endomembrane system"/>
    <property type="evidence" value="ECO:0007669"/>
    <property type="project" value="UniProtKB-SubCell"/>
</dbReference>
<evidence type="ECO:0000256" key="7">
    <source>
        <dbReference type="ARBA" id="ARBA00022989"/>
    </source>
</evidence>
<dbReference type="GO" id="GO:0004427">
    <property type="term" value="F:inorganic diphosphate phosphatase activity"/>
    <property type="evidence" value="ECO:0007669"/>
    <property type="project" value="InterPro"/>
</dbReference>
<feature type="transmembrane region" description="Helical" evidence="10">
    <location>
        <begin position="1076"/>
        <end position="1102"/>
    </location>
</feature>
<accession>A0A504X036</accession>
<dbReference type="VEuPathDB" id="TriTrypDB:LdBPK_311250.1"/>
<dbReference type="NCBIfam" id="NF001960">
    <property type="entry name" value="PRK00733.3-5"/>
    <property type="match status" value="1"/>
</dbReference>
<organism evidence="11 12">
    <name type="scientific">Leishmania donovani</name>
    <dbReference type="NCBI Taxonomy" id="5661"/>
    <lineage>
        <taxon>Eukaryota</taxon>
        <taxon>Discoba</taxon>
        <taxon>Euglenozoa</taxon>
        <taxon>Kinetoplastea</taxon>
        <taxon>Metakinetoplastina</taxon>
        <taxon>Trypanosomatida</taxon>
        <taxon>Trypanosomatidae</taxon>
        <taxon>Leishmaniinae</taxon>
        <taxon>Leishmania</taxon>
    </lineage>
</organism>
<name>A0A504X036_LEIDO</name>
<keyword evidence="5" id="KW-0460">Magnesium</keyword>
<evidence type="ECO:0000256" key="10">
    <source>
        <dbReference type="SAM" id="Phobius"/>
    </source>
</evidence>
<dbReference type="Proteomes" id="UP000318821">
    <property type="component" value="Unassembled WGS sequence"/>
</dbReference>
<feature type="transmembrane region" description="Helical" evidence="10">
    <location>
        <begin position="1529"/>
        <end position="1548"/>
    </location>
</feature>
<evidence type="ECO:0000256" key="4">
    <source>
        <dbReference type="ARBA" id="ARBA00022692"/>
    </source>
</evidence>
<feature type="transmembrane region" description="Helical" evidence="10">
    <location>
        <begin position="1426"/>
        <end position="1443"/>
    </location>
</feature>
<dbReference type="Pfam" id="PF03030">
    <property type="entry name" value="H_PPase"/>
    <property type="match status" value="1"/>
</dbReference>
<dbReference type="InterPro" id="IPR004131">
    <property type="entry name" value="PPase-energised_H-pump"/>
</dbReference>
<dbReference type="VEuPathDB" id="TriTrypDB:LdCL_310019200"/>
<protein>
    <recommendedName>
        <fullName evidence="2">H(+)-exporting diphosphatase</fullName>
        <ecNumber evidence="2">7.1.3.1</ecNumber>
    </recommendedName>
</protein>
<keyword evidence="6" id="KW-1278">Translocase</keyword>
<gene>
    <name evidence="11" type="ORF">CGC20_3520</name>
</gene>
<dbReference type="VEuPathDB" id="TriTrypDB:LDHU3_31.2020"/>
<keyword evidence="8" id="KW-0406">Ion transport</keyword>
<evidence type="ECO:0000256" key="9">
    <source>
        <dbReference type="ARBA" id="ARBA00023136"/>
    </source>
</evidence>
<feature type="transmembrane region" description="Helical" evidence="10">
    <location>
        <begin position="1463"/>
        <end position="1486"/>
    </location>
</feature>
<dbReference type="InterPro" id="IPR032675">
    <property type="entry name" value="LRR_dom_sf"/>
</dbReference>
<evidence type="ECO:0000256" key="6">
    <source>
        <dbReference type="ARBA" id="ARBA00022967"/>
    </source>
</evidence>
<feature type="transmembrane region" description="Helical" evidence="10">
    <location>
        <begin position="910"/>
        <end position="931"/>
    </location>
</feature>
<evidence type="ECO:0000256" key="3">
    <source>
        <dbReference type="ARBA" id="ARBA00022448"/>
    </source>
</evidence>
<dbReference type="GO" id="GO:0009678">
    <property type="term" value="F:diphosphate hydrolysis-driven proton transmembrane transporter activity"/>
    <property type="evidence" value="ECO:0007669"/>
    <property type="project" value="UniProtKB-EC"/>
</dbReference>